<dbReference type="Gene3D" id="1.10.1900.10">
    <property type="entry name" value="c-terminal domain of poly(a) binding protein"/>
    <property type="match status" value="1"/>
</dbReference>
<protein>
    <submittedName>
        <fullName evidence="2">Uncharacterized protein</fullName>
    </submittedName>
</protein>
<evidence type="ECO:0000313" key="2">
    <source>
        <dbReference type="EMBL" id="EEG74610.1"/>
    </source>
</evidence>
<dbReference type="AlphaFoldDB" id="C0BZN2"/>
<name>C0BZN2_9FIRM</name>
<keyword evidence="3" id="KW-1185">Reference proteome</keyword>
<dbReference type="RefSeq" id="WP_006442609.1">
    <property type="nucleotide sequence ID" value="NZ_CP036524.1"/>
</dbReference>
<gene>
    <name evidence="2" type="ORF">CLOHYLEM_05274</name>
</gene>
<dbReference type="STRING" id="553973.CLOHYLEM_05274"/>
<feature type="transmembrane region" description="Helical" evidence="1">
    <location>
        <begin position="192"/>
        <end position="216"/>
    </location>
</feature>
<keyword evidence="1" id="KW-0812">Transmembrane</keyword>
<keyword evidence="1" id="KW-1133">Transmembrane helix</keyword>
<dbReference type="HOGENOM" id="CLU_1208074_0_0_9"/>
<feature type="transmembrane region" description="Helical" evidence="1">
    <location>
        <begin position="133"/>
        <end position="150"/>
    </location>
</feature>
<reference evidence="2" key="1">
    <citation type="submission" date="2009-02" db="EMBL/GenBank/DDBJ databases">
        <authorList>
            <person name="Fulton L."/>
            <person name="Clifton S."/>
            <person name="Fulton B."/>
            <person name="Xu J."/>
            <person name="Minx P."/>
            <person name="Pepin K.H."/>
            <person name="Johnson M."/>
            <person name="Bhonagiri V."/>
            <person name="Nash W.E."/>
            <person name="Mardis E.R."/>
            <person name="Wilson R.K."/>
        </authorList>
    </citation>
    <scope>NUCLEOTIDE SEQUENCE [LARGE SCALE GENOMIC DNA]</scope>
    <source>
        <strain evidence="2">DSM 15053</strain>
    </source>
</reference>
<keyword evidence="1" id="KW-0472">Membrane</keyword>
<dbReference type="SUPFAM" id="SSF158560">
    <property type="entry name" value="BH3980-like"/>
    <property type="match status" value="1"/>
</dbReference>
<organism evidence="2 3">
    <name type="scientific">[Clostridium] hylemonae DSM 15053</name>
    <dbReference type="NCBI Taxonomy" id="553973"/>
    <lineage>
        <taxon>Bacteria</taxon>
        <taxon>Bacillati</taxon>
        <taxon>Bacillota</taxon>
        <taxon>Clostridia</taxon>
        <taxon>Lachnospirales</taxon>
        <taxon>Lachnospiraceae</taxon>
    </lineage>
</organism>
<feature type="transmembrane region" description="Helical" evidence="1">
    <location>
        <begin position="162"/>
        <end position="180"/>
    </location>
</feature>
<reference evidence="2" key="2">
    <citation type="submission" date="2013-06" db="EMBL/GenBank/DDBJ databases">
        <title>Draft genome sequence of Clostridium hylemonae (DSM 15053).</title>
        <authorList>
            <person name="Sudarsanam P."/>
            <person name="Ley R."/>
            <person name="Guruge J."/>
            <person name="Turnbaugh P.J."/>
            <person name="Mahowald M."/>
            <person name="Liep D."/>
            <person name="Gordon J."/>
        </authorList>
    </citation>
    <scope>NUCLEOTIDE SEQUENCE</scope>
    <source>
        <strain evidence="2">DSM 15053</strain>
    </source>
</reference>
<evidence type="ECO:0000313" key="3">
    <source>
        <dbReference type="Proteomes" id="UP000004893"/>
    </source>
</evidence>
<sequence length="229" mass="26516">MNPFRNELKKLDRENDEQSAYIECRDNYVAVQNMVRYLSSSSLSLFQVQIIRKDLIGMAVEGEKEGLTVREKLGVEPKEFCDDIIQSGDNNARREHLLNAVVNTAQFAAFWFTFRFLGFYANPASYTLTWGDVLTIFLYYFIGIFLATYIRNRLSICSSPVLRWLPYLTIFFVVICGYTLSMKFYTPINESFIIMINGWYVECAAVALALAVTLLANMHWRRCARKYAC</sequence>
<accession>C0BZN2</accession>
<feature type="transmembrane region" description="Helical" evidence="1">
    <location>
        <begin position="97"/>
        <end position="121"/>
    </location>
</feature>
<proteinExistence type="predicted"/>
<dbReference type="EMBL" id="ABYI02000019">
    <property type="protein sequence ID" value="EEG74610.1"/>
    <property type="molecule type" value="Genomic_DNA"/>
</dbReference>
<evidence type="ECO:0000256" key="1">
    <source>
        <dbReference type="SAM" id="Phobius"/>
    </source>
</evidence>
<comment type="caution">
    <text evidence="2">The sequence shown here is derived from an EMBL/GenBank/DDBJ whole genome shotgun (WGS) entry which is preliminary data.</text>
</comment>
<dbReference type="eggNOG" id="COG4817">
    <property type="taxonomic scope" value="Bacteria"/>
</dbReference>
<dbReference type="OrthoDB" id="2066129at2"/>
<dbReference type="Proteomes" id="UP000004893">
    <property type="component" value="Unassembled WGS sequence"/>
</dbReference>